<evidence type="ECO:0000313" key="5">
    <source>
        <dbReference type="Proteomes" id="UP000293360"/>
    </source>
</evidence>
<organism evidence="4 5">
    <name type="scientific">Monosporascus ibericus</name>
    <dbReference type="NCBI Taxonomy" id="155417"/>
    <lineage>
        <taxon>Eukaryota</taxon>
        <taxon>Fungi</taxon>
        <taxon>Dikarya</taxon>
        <taxon>Ascomycota</taxon>
        <taxon>Pezizomycotina</taxon>
        <taxon>Sordariomycetes</taxon>
        <taxon>Xylariomycetidae</taxon>
        <taxon>Xylariales</taxon>
        <taxon>Xylariales incertae sedis</taxon>
        <taxon>Monosporascus</taxon>
    </lineage>
</organism>
<protein>
    <recommendedName>
        <fullName evidence="3">AB hydrolase-1 domain-containing protein</fullName>
    </recommendedName>
</protein>
<dbReference type="InterPro" id="IPR050266">
    <property type="entry name" value="AB_hydrolase_sf"/>
</dbReference>
<evidence type="ECO:0000256" key="1">
    <source>
        <dbReference type="SAM" id="MobiDB-lite"/>
    </source>
</evidence>
<keyword evidence="2" id="KW-0732">Signal</keyword>
<feature type="region of interest" description="Disordered" evidence="1">
    <location>
        <begin position="257"/>
        <end position="276"/>
    </location>
</feature>
<evidence type="ECO:0000259" key="3">
    <source>
        <dbReference type="Pfam" id="PF12697"/>
    </source>
</evidence>
<dbReference type="PANTHER" id="PTHR43798:SF33">
    <property type="entry name" value="HYDROLASE, PUTATIVE (AFU_ORTHOLOGUE AFUA_2G14860)-RELATED"/>
    <property type="match status" value="1"/>
</dbReference>
<feature type="domain" description="AB hydrolase-1" evidence="3">
    <location>
        <begin position="98"/>
        <end position="308"/>
    </location>
</feature>
<feature type="chain" id="PRO_5020777222" description="AB hydrolase-1 domain-containing protein" evidence="2">
    <location>
        <begin position="23"/>
        <end position="318"/>
    </location>
</feature>
<dbReference type="Pfam" id="PF12697">
    <property type="entry name" value="Abhydrolase_6"/>
    <property type="match status" value="1"/>
</dbReference>
<proteinExistence type="predicted"/>
<accession>A0A4Q4TG15</accession>
<dbReference type="Proteomes" id="UP000293360">
    <property type="component" value="Unassembled WGS sequence"/>
</dbReference>
<name>A0A4Q4TG15_9PEZI</name>
<dbReference type="GO" id="GO:0046464">
    <property type="term" value="P:acylglycerol catabolic process"/>
    <property type="evidence" value="ECO:0007669"/>
    <property type="project" value="TreeGrafter"/>
</dbReference>
<comment type="caution">
    <text evidence="4">The sequence shown here is derived from an EMBL/GenBank/DDBJ whole genome shotgun (WGS) entry which is preliminary data.</text>
</comment>
<dbReference type="InterPro" id="IPR029058">
    <property type="entry name" value="AB_hydrolase_fold"/>
</dbReference>
<dbReference type="AlphaFoldDB" id="A0A4Q4TG15"/>
<dbReference type="InterPro" id="IPR000073">
    <property type="entry name" value="AB_hydrolase_1"/>
</dbReference>
<keyword evidence="5" id="KW-1185">Reference proteome</keyword>
<dbReference type="PANTHER" id="PTHR43798">
    <property type="entry name" value="MONOACYLGLYCEROL LIPASE"/>
    <property type="match status" value="1"/>
</dbReference>
<dbReference type="OrthoDB" id="10249433at2759"/>
<evidence type="ECO:0000256" key="2">
    <source>
        <dbReference type="SAM" id="SignalP"/>
    </source>
</evidence>
<evidence type="ECO:0000313" key="4">
    <source>
        <dbReference type="EMBL" id="RYP05795.1"/>
    </source>
</evidence>
<dbReference type="EMBL" id="QJNU01000156">
    <property type="protein sequence ID" value="RYP05795.1"/>
    <property type="molecule type" value="Genomic_DNA"/>
</dbReference>
<sequence>MKVFSLLCALAIGLLSATMVSAQSNGTIIDTPQGRDLNGSNFTYPWPLKLYRFLSQQQQVEMAFMNVAPTCSSPNGKVAVPAARSGSASRRSRVLTSFTLAQLSANTQSLLQTLKISRATVVGHSLGGMTSARYVLTFPDTIEVLVLVNPIGLQNWRALGVPYRDVDALYSSERASNYTSIRAYEQETYYLGEWSRAYDVWARMLTAIYAGSRGDAFAFDQALTTDMALSQPVVYGFPFLKPRTLLLIGEKDVTARGKQWSPPGGPGQAGPLGYPGQAGGGAIPNADLIEFPGLGHAPQMQAPERFHAELLGWLERNG</sequence>
<dbReference type="SUPFAM" id="SSF53474">
    <property type="entry name" value="alpha/beta-Hydrolases"/>
    <property type="match status" value="1"/>
</dbReference>
<dbReference type="GO" id="GO:0047372">
    <property type="term" value="F:monoacylglycerol lipase activity"/>
    <property type="evidence" value="ECO:0007669"/>
    <property type="project" value="TreeGrafter"/>
</dbReference>
<dbReference type="Gene3D" id="3.40.50.1820">
    <property type="entry name" value="alpha/beta hydrolase"/>
    <property type="match status" value="1"/>
</dbReference>
<feature type="signal peptide" evidence="2">
    <location>
        <begin position="1"/>
        <end position="22"/>
    </location>
</feature>
<dbReference type="GO" id="GO:0016020">
    <property type="term" value="C:membrane"/>
    <property type="evidence" value="ECO:0007669"/>
    <property type="project" value="TreeGrafter"/>
</dbReference>
<gene>
    <name evidence="4" type="ORF">DL764_003564</name>
</gene>
<dbReference type="STRING" id="155417.A0A4Q4TG15"/>
<reference evidence="4 5" key="1">
    <citation type="submission" date="2018-06" db="EMBL/GenBank/DDBJ databases">
        <title>Complete Genomes of Monosporascus.</title>
        <authorList>
            <person name="Robinson A.J."/>
            <person name="Natvig D.O."/>
        </authorList>
    </citation>
    <scope>NUCLEOTIDE SEQUENCE [LARGE SCALE GENOMIC DNA]</scope>
    <source>
        <strain evidence="4 5">CBS 110550</strain>
    </source>
</reference>